<keyword evidence="5" id="KW-1185">Reference proteome</keyword>
<dbReference type="GO" id="GO:0030261">
    <property type="term" value="P:chromosome condensation"/>
    <property type="evidence" value="ECO:0007669"/>
    <property type="project" value="UniProtKB-KW"/>
</dbReference>
<reference evidence="4 5" key="1">
    <citation type="submission" date="2018-05" db="EMBL/GenBank/DDBJ databases">
        <title>Lujinxingia marina gen. nov. sp. nov., a new facultative anaerobic member of the class Deltaproteobacteria, and proposal of Lujinxingaceae fam. nov.</title>
        <authorList>
            <person name="Li C.-M."/>
        </authorList>
    </citation>
    <scope>NUCLEOTIDE SEQUENCE [LARGE SCALE GENOMIC DNA]</scope>
    <source>
        <strain evidence="4 5">B210</strain>
    </source>
</reference>
<gene>
    <name evidence="4" type="ORF">DL240_17750</name>
</gene>
<evidence type="ECO:0000313" key="5">
    <source>
        <dbReference type="Proteomes" id="UP000249169"/>
    </source>
</evidence>
<dbReference type="SMART" id="SM00411">
    <property type="entry name" value="BHL"/>
    <property type="match status" value="1"/>
</dbReference>
<evidence type="ECO:0000256" key="3">
    <source>
        <dbReference type="RuleBase" id="RU003939"/>
    </source>
</evidence>
<proteinExistence type="inferred from homology"/>
<dbReference type="SUPFAM" id="SSF47729">
    <property type="entry name" value="IHF-like DNA-binding proteins"/>
    <property type="match status" value="1"/>
</dbReference>
<dbReference type="InterPro" id="IPR000119">
    <property type="entry name" value="Hist_DNA-bd"/>
</dbReference>
<comment type="similarity">
    <text evidence="3">Belongs to the bacterial histone-like protein family.</text>
</comment>
<name>A0A328C0X8_9DELT</name>
<protein>
    <submittedName>
        <fullName evidence="4">Integration host factor</fullName>
    </submittedName>
</protein>
<dbReference type="OrthoDB" id="9799835at2"/>
<dbReference type="Pfam" id="PF00216">
    <property type="entry name" value="Bac_DNA_binding"/>
    <property type="match status" value="1"/>
</dbReference>
<dbReference type="GO" id="GO:0003677">
    <property type="term" value="F:DNA binding"/>
    <property type="evidence" value="ECO:0007669"/>
    <property type="project" value="UniProtKB-KW"/>
</dbReference>
<dbReference type="InterPro" id="IPR010992">
    <property type="entry name" value="IHF-like_DNA-bd_dom_sf"/>
</dbReference>
<organism evidence="4 5">
    <name type="scientific">Lujinxingia litoralis</name>
    <dbReference type="NCBI Taxonomy" id="2211119"/>
    <lineage>
        <taxon>Bacteria</taxon>
        <taxon>Deltaproteobacteria</taxon>
        <taxon>Bradymonadales</taxon>
        <taxon>Lujinxingiaceae</taxon>
        <taxon>Lujinxingia</taxon>
    </lineage>
</organism>
<sequence>MTKSDLINAVNAVAAEKGIELTKKDTGEIIDILFETVSMTVKEEERFSYPNFGTFSVKHRKAREGRNPRTGKTIEIPASYSVGFKPAPHLKDLVNDK</sequence>
<dbReference type="PANTHER" id="PTHR33175:SF3">
    <property type="entry name" value="DNA-BINDING PROTEIN HU-BETA"/>
    <property type="match status" value="1"/>
</dbReference>
<keyword evidence="1" id="KW-0226">DNA condensation</keyword>
<evidence type="ECO:0000256" key="2">
    <source>
        <dbReference type="ARBA" id="ARBA00023125"/>
    </source>
</evidence>
<dbReference type="GO" id="GO:0030527">
    <property type="term" value="F:structural constituent of chromatin"/>
    <property type="evidence" value="ECO:0007669"/>
    <property type="project" value="InterPro"/>
</dbReference>
<dbReference type="PANTHER" id="PTHR33175">
    <property type="entry name" value="DNA-BINDING PROTEIN HU"/>
    <property type="match status" value="1"/>
</dbReference>
<keyword evidence="2" id="KW-0238">DNA-binding</keyword>
<dbReference type="PRINTS" id="PR01727">
    <property type="entry name" value="DNABINDINGHU"/>
</dbReference>
<evidence type="ECO:0000313" key="4">
    <source>
        <dbReference type="EMBL" id="RAL20226.1"/>
    </source>
</evidence>
<evidence type="ECO:0000256" key="1">
    <source>
        <dbReference type="ARBA" id="ARBA00023067"/>
    </source>
</evidence>
<accession>A0A328C0X8</accession>
<dbReference type="AlphaFoldDB" id="A0A328C0X8"/>
<comment type="caution">
    <text evidence="4">The sequence shown here is derived from an EMBL/GenBank/DDBJ whole genome shotgun (WGS) entry which is preliminary data.</text>
</comment>
<dbReference type="Proteomes" id="UP000249169">
    <property type="component" value="Unassembled WGS sequence"/>
</dbReference>
<dbReference type="CDD" id="cd13831">
    <property type="entry name" value="HU"/>
    <property type="match status" value="1"/>
</dbReference>
<dbReference type="Gene3D" id="4.10.520.10">
    <property type="entry name" value="IHF-like DNA-binding proteins"/>
    <property type="match status" value="1"/>
</dbReference>
<dbReference type="EMBL" id="QHKO01000012">
    <property type="protein sequence ID" value="RAL20226.1"/>
    <property type="molecule type" value="Genomic_DNA"/>
</dbReference>
<dbReference type="RefSeq" id="WP_111731244.1">
    <property type="nucleotide sequence ID" value="NZ_QHKO01000012.1"/>
</dbReference>